<feature type="transmembrane region" description="Helical" evidence="7">
    <location>
        <begin position="196"/>
        <end position="216"/>
    </location>
</feature>
<evidence type="ECO:0000256" key="7">
    <source>
        <dbReference type="SAM" id="Phobius"/>
    </source>
</evidence>
<comment type="caution">
    <text evidence="8">The sequence shown here is derived from an EMBL/GenBank/DDBJ whole genome shotgun (WGS) entry which is preliminary data.</text>
</comment>
<evidence type="ECO:0000313" key="9">
    <source>
        <dbReference type="Proteomes" id="UP000033483"/>
    </source>
</evidence>
<feature type="transmembrane region" description="Helical" evidence="7">
    <location>
        <begin position="222"/>
        <end position="240"/>
    </location>
</feature>
<gene>
    <name evidence="8" type="ORF">TD95_002167</name>
</gene>
<comment type="subcellular location">
    <subcellularLocation>
        <location evidence="1">Endomembrane system</location>
        <topology evidence="1">Multi-pass membrane protein</topology>
    </subcellularLocation>
</comment>
<dbReference type="InterPro" id="IPR008217">
    <property type="entry name" value="Ccc1_fam"/>
</dbReference>
<evidence type="ECO:0000313" key="8">
    <source>
        <dbReference type="EMBL" id="KKA25979.1"/>
    </source>
</evidence>
<dbReference type="OrthoDB" id="73465at2759"/>
<evidence type="ECO:0000256" key="1">
    <source>
        <dbReference type="ARBA" id="ARBA00004127"/>
    </source>
</evidence>
<reference evidence="8 9" key="1">
    <citation type="submission" date="2015-03" db="EMBL/GenBank/DDBJ databases">
        <authorList>
            <person name="Radwan O."/>
            <person name="Al-Naeli F.A."/>
            <person name="Rendon G.A."/>
            <person name="Fields C."/>
        </authorList>
    </citation>
    <scope>NUCLEOTIDE SEQUENCE [LARGE SCALE GENOMIC DNA]</scope>
    <source>
        <strain evidence="8">CR-DP1</strain>
    </source>
</reference>
<dbReference type="GO" id="GO:0005384">
    <property type="term" value="F:manganese ion transmembrane transporter activity"/>
    <property type="evidence" value="ECO:0007669"/>
    <property type="project" value="InterPro"/>
</dbReference>
<accession>A0A0F4Z603</accession>
<dbReference type="PANTHER" id="PTHR31851">
    <property type="entry name" value="FE(2+)/MN(2+) TRANSPORTER PCL1"/>
    <property type="match status" value="1"/>
</dbReference>
<comment type="similarity">
    <text evidence="2">Belongs to the CCC1 family.</text>
</comment>
<evidence type="ECO:0000256" key="5">
    <source>
        <dbReference type="ARBA" id="ARBA00023136"/>
    </source>
</evidence>
<evidence type="ECO:0000256" key="3">
    <source>
        <dbReference type="ARBA" id="ARBA00022692"/>
    </source>
</evidence>
<sequence>MASLEPRRTTSPFLTQFISDFTLGFSDGLTVPFALTAGLSSLGKTDTVIYAGMAELCAGSISMGIGGFLSARDAVPDRSSPAPAKPADEEVPADADEKRHMLADEPASPTGSVHSDTASDHDCYSLEGYEGDRIIRSYLGPLGLEPEELERLVSTIATRGHTHRTARRIQCTMEAASAGAESDTETAANTPLMSGLSIALGYLMGGLIPMLPYFFAPTVGLGLVWSIFLCMIALFSYGAGKNYLLGGSRRPAISKCLWEGLHMLLLGGVAAGTAVLCVHLVENAQSS</sequence>
<organism evidence="8 9">
    <name type="scientific">Thielaviopsis punctulata</name>
    <dbReference type="NCBI Taxonomy" id="72032"/>
    <lineage>
        <taxon>Eukaryota</taxon>
        <taxon>Fungi</taxon>
        <taxon>Dikarya</taxon>
        <taxon>Ascomycota</taxon>
        <taxon>Pezizomycotina</taxon>
        <taxon>Sordariomycetes</taxon>
        <taxon>Hypocreomycetidae</taxon>
        <taxon>Microascales</taxon>
        <taxon>Ceratocystidaceae</taxon>
        <taxon>Thielaviopsis</taxon>
    </lineage>
</organism>
<feature type="transmembrane region" description="Helical" evidence="7">
    <location>
        <begin position="261"/>
        <end position="281"/>
    </location>
</feature>
<keyword evidence="9" id="KW-1185">Reference proteome</keyword>
<evidence type="ECO:0000256" key="6">
    <source>
        <dbReference type="SAM" id="MobiDB-lite"/>
    </source>
</evidence>
<dbReference type="GO" id="GO:0030026">
    <property type="term" value="P:intracellular manganese ion homeostasis"/>
    <property type="evidence" value="ECO:0007669"/>
    <property type="project" value="InterPro"/>
</dbReference>
<keyword evidence="5 7" id="KW-0472">Membrane</keyword>
<evidence type="ECO:0000256" key="4">
    <source>
        <dbReference type="ARBA" id="ARBA00022989"/>
    </source>
</evidence>
<feature type="transmembrane region" description="Helical" evidence="7">
    <location>
        <begin position="48"/>
        <end position="69"/>
    </location>
</feature>
<evidence type="ECO:0008006" key="10">
    <source>
        <dbReference type="Google" id="ProtNLM"/>
    </source>
</evidence>
<keyword evidence="4 7" id="KW-1133">Transmembrane helix</keyword>
<feature type="transmembrane region" description="Helical" evidence="7">
    <location>
        <begin position="21"/>
        <end position="42"/>
    </location>
</feature>
<feature type="region of interest" description="Disordered" evidence="6">
    <location>
        <begin position="74"/>
        <end position="95"/>
    </location>
</feature>
<dbReference type="EMBL" id="LAEV01002315">
    <property type="protein sequence ID" value="KKA25979.1"/>
    <property type="molecule type" value="Genomic_DNA"/>
</dbReference>
<name>A0A0F4Z603_9PEZI</name>
<dbReference type="GO" id="GO:0012505">
    <property type="term" value="C:endomembrane system"/>
    <property type="evidence" value="ECO:0007669"/>
    <property type="project" value="UniProtKB-SubCell"/>
</dbReference>
<proteinExistence type="inferred from homology"/>
<evidence type="ECO:0000256" key="2">
    <source>
        <dbReference type="ARBA" id="ARBA00007049"/>
    </source>
</evidence>
<dbReference type="Pfam" id="PF01988">
    <property type="entry name" value="VIT1"/>
    <property type="match status" value="1"/>
</dbReference>
<keyword evidence="3 7" id="KW-0812">Transmembrane</keyword>
<dbReference type="AlphaFoldDB" id="A0A0F4Z603"/>
<dbReference type="Proteomes" id="UP000033483">
    <property type="component" value="Unassembled WGS sequence"/>
</dbReference>
<protein>
    <recommendedName>
        <fullName evidence="10">Vacuolar iron transporter Ccc1</fullName>
    </recommendedName>
</protein>